<dbReference type="Proteomes" id="UP000289946">
    <property type="component" value="Unassembled WGS sequence"/>
</dbReference>
<keyword evidence="2" id="KW-1185">Reference proteome</keyword>
<accession>A0ABY0DFL7</accession>
<name>A0ABY0DFL7_9BRAD</name>
<gene>
    <name evidence="1" type="ORF">EAS62_27520</name>
</gene>
<comment type="caution">
    <text evidence="1">The sequence shown here is derived from an EMBL/GenBank/DDBJ whole genome shotgun (WGS) entry which is preliminary data.</text>
</comment>
<dbReference type="Pfam" id="PF13289">
    <property type="entry name" value="SIR2_2"/>
    <property type="match status" value="1"/>
</dbReference>
<evidence type="ECO:0008006" key="3">
    <source>
        <dbReference type="Google" id="ProtNLM"/>
    </source>
</evidence>
<sequence>MQLIQNGPDVPDRLMQAHEEGKVVFFCGAGISYPAGLPGFGGLVSKLYVSLPAVPTDVEKSAIKSGQFDTAIGLLESRITGGREVVRRAIAAILTPNDLSHPRTTATHRSLLTLSRDKNGRHRLITTNFDRIFEAVAEDQVPRMAAPRLPVPKMRWSGLVYLHGLLTERLTASDLDALVLSSGDFGLAYLTERWAARFVSELFRNYVICFVGYSINDPVMRYMMDALAADRLLGETHSEVFAFGSFSKGDEKRQELEWAAKNVTPILYQSHARHFYLHKTLQTWAAQYRDGISGNERIISRYASNAPAGSTKQDDVVSRVLWALTDPSGIPAKYFAELDPVPPIGWLGPLGEERFGHYDLPRFGIRASEKEDNPVRFSLLSRYAKYDAGRSMRLVGDRRDVNIWDRVMVQIARWTIRHLDDPRLLLWFAARGGRLDPFLSRMISDALRPGGVNVSARMRVLWSLMLAGRIRSL</sequence>
<evidence type="ECO:0000313" key="2">
    <source>
        <dbReference type="Proteomes" id="UP000289946"/>
    </source>
</evidence>
<reference evidence="1 2" key="1">
    <citation type="submission" date="2018-10" db="EMBL/GenBank/DDBJ databases">
        <title>Bradyrhizobium sp. nov., isolated from effective nodules of peanut in China.</title>
        <authorList>
            <person name="Li Y."/>
        </authorList>
    </citation>
    <scope>NUCLEOTIDE SEQUENCE [LARGE SCALE GENOMIC DNA]</scope>
    <source>
        <strain evidence="1 2">CCBAU 51781</strain>
    </source>
</reference>
<evidence type="ECO:0000313" key="1">
    <source>
        <dbReference type="EMBL" id="RXG90277.1"/>
    </source>
</evidence>
<dbReference type="EMBL" id="RDRA01000017">
    <property type="protein sequence ID" value="RXG90277.1"/>
    <property type="molecule type" value="Genomic_DNA"/>
</dbReference>
<protein>
    <recommendedName>
        <fullName evidence="3">SIR2-like domain-containing protein</fullName>
    </recommendedName>
</protein>
<organism evidence="1 2">
    <name type="scientific">Bradyrhizobium zhanjiangense</name>
    <dbReference type="NCBI Taxonomy" id="1325107"/>
    <lineage>
        <taxon>Bacteria</taxon>
        <taxon>Pseudomonadati</taxon>
        <taxon>Pseudomonadota</taxon>
        <taxon>Alphaproteobacteria</taxon>
        <taxon>Hyphomicrobiales</taxon>
        <taxon>Nitrobacteraceae</taxon>
        <taxon>Bradyrhizobium</taxon>
    </lineage>
</organism>
<dbReference type="InterPro" id="IPR029035">
    <property type="entry name" value="DHS-like_NAD/FAD-binding_dom"/>
</dbReference>
<proteinExistence type="predicted"/>
<dbReference type="RefSeq" id="WP_128941466.1">
    <property type="nucleotide sequence ID" value="NZ_RDRA01000017.1"/>
</dbReference>
<dbReference type="SUPFAM" id="SSF52467">
    <property type="entry name" value="DHS-like NAD/FAD-binding domain"/>
    <property type="match status" value="1"/>
</dbReference>
<dbReference type="Gene3D" id="3.40.50.1220">
    <property type="entry name" value="TPP-binding domain"/>
    <property type="match status" value="1"/>
</dbReference>